<dbReference type="GO" id="GO:0051607">
    <property type="term" value="P:defense response to virus"/>
    <property type="evidence" value="ECO:0007669"/>
    <property type="project" value="UniProtKB-KW"/>
</dbReference>
<comment type="caution">
    <text evidence="3">The sequence shown here is derived from an EMBL/GenBank/DDBJ whole genome shotgun (WGS) entry which is preliminary data.</text>
</comment>
<dbReference type="PANTHER" id="PTHR35579">
    <property type="entry name" value="CRISPR SYSTEM CMS ENDORIBONUCLEASE CSM3"/>
    <property type="match status" value="1"/>
</dbReference>
<dbReference type="InterPro" id="IPR005537">
    <property type="entry name" value="RAMP_III_fam"/>
</dbReference>
<gene>
    <name evidence="3" type="ORF">CWE10_12570</name>
</gene>
<evidence type="ECO:0000256" key="1">
    <source>
        <dbReference type="ARBA" id="ARBA00023118"/>
    </source>
</evidence>
<keyword evidence="1" id="KW-0051">Antiviral defense</keyword>
<evidence type="ECO:0000313" key="3">
    <source>
        <dbReference type="EMBL" id="MBY6277024.1"/>
    </source>
</evidence>
<dbReference type="Pfam" id="PF03787">
    <property type="entry name" value="RAMPs"/>
    <property type="match status" value="1"/>
</dbReference>
<accession>A0A953LJD5</accession>
<protein>
    <submittedName>
        <fullName evidence="3">CRISPR-associated RAMP protein</fullName>
    </submittedName>
</protein>
<dbReference type="Proteomes" id="UP000732377">
    <property type="component" value="Unassembled WGS sequence"/>
</dbReference>
<evidence type="ECO:0000259" key="2">
    <source>
        <dbReference type="Pfam" id="PF03787"/>
    </source>
</evidence>
<dbReference type="AlphaFoldDB" id="A0A953LJD5"/>
<reference evidence="3" key="1">
    <citation type="submission" date="2017-11" db="EMBL/GenBank/DDBJ databases">
        <title>Three new genomes from thermophilic consortium.</title>
        <authorList>
            <person name="Quaggio R."/>
            <person name="Amgarten D."/>
            <person name="Setubal J.C."/>
        </authorList>
    </citation>
    <scope>NUCLEOTIDE SEQUENCE</scope>
    <source>
        <strain evidence="3">ZCTH01-B2</strain>
    </source>
</reference>
<organism evidence="3 4">
    <name type="scientific">Symbiobacterium thermophilum</name>
    <dbReference type="NCBI Taxonomy" id="2734"/>
    <lineage>
        <taxon>Bacteria</taxon>
        <taxon>Bacillati</taxon>
        <taxon>Bacillota</taxon>
        <taxon>Clostridia</taxon>
        <taxon>Eubacteriales</taxon>
        <taxon>Symbiobacteriaceae</taxon>
        <taxon>Symbiobacterium</taxon>
    </lineage>
</organism>
<proteinExistence type="predicted"/>
<sequence>MSGLYDAFQRRLHVTGTLVTETGLHIGAATDGLDPTAVDNAVVRLPDGRPYIPGSSLKGVLRSFMERLQNSPGHWLVSPGAPPSECLHNESRKDLVKQFKRQRRSERELAEFVWDHLCPVCRLFGSQEFAGRVLVADLMPLEDRVLLERRHSVAIDRDTRTAAGGALFDLEVVAPGTRFALSILVENPSDAQVRDLMVVLLALSNGEIALGAKTASGLGRVRLVDARIADYGARDVLAAAWGGARPSYSLAEYVRLLGLEAEEPRVSREALQAALAALGPEVTWQQAQAVLREVFGGERGA</sequence>
<dbReference type="EMBL" id="PIUK01000130">
    <property type="protein sequence ID" value="MBY6277024.1"/>
    <property type="molecule type" value="Genomic_DNA"/>
</dbReference>
<evidence type="ECO:0000313" key="4">
    <source>
        <dbReference type="Proteomes" id="UP000732377"/>
    </source>
</evidence>
<dbReference type="InterPro" id="IPR052216">
    <property type="entry name" value="CRISPR_Csm3_endoribonuclease"/>
</dbReference>
<dbReference type="InterPro" id="IPR013411">
    <property type="entry name" value="CRISPR-assoc_RAMP_Csx7"/>
</dbReference>
<feature type="domain" description="CRISPR type III-associated protein" evidence="2">
    <location>
        <begin position="17"/>
        <end position="222"/>
    </location>
</feature>
<dbReference type="RefSeq" id="WP_273380152.1">
    <property type="nucleotide sequence ID" value="NZ_PIUK01000130.1"/>
</dbReference>
<name>A0A953LJD5_SYMTR</name>
<dbReference type="NCBIfam" id="TIGR02581">
    <property type="entry name" value="cas_cyan_RAMP"/>
    <property type="match status" value="1"/>
</dbReference>
<dbReference type="PANTHER" id="PTHR35579:SF3">
    <property type="entry name" value="CRISPR SYSTEM CMS ENDORIBONUCLEASE CSM3"/>
    <property type="match status" value="1"/>
</dbReference>